<feature type="region of interest" description="Disordered" evidence="8">
    <location>
        <begin position="465"/>
        <end position="530"/>
    </location>
</feature>
<dbReference type="eggNOG" id="KOG0254">
    <property type="taxonomic scope" value="Eukaryota"/>
</dbReference>
<feature type="compositionally biased region" description="Basic and acidic residues" evidence="8">
    <location>
        <begin position="521"/>
        <end position="530"/>
    </location>
</feature>
<feature type="transmembrane region" description="Helical" evidence="9">
    <location>
        <begin position="298"/>
        <end position="318"/>
    </location>
</feature>
<feature type="transmembrane region" description="Helical" evidence="9">
    <location>
        <begin position="427"/>
        <end position="446"/>
    </location>
</feature>
<evidence type="ECO:0000256" key="9">
    <source>
        <dbReference type="SAM" id="Phobius"/>
    </source>
</evidence>
<keyword evidence="5 9" id="KW-1133">Transmembrane helix</keyword>
<keyword evidence="6 9" id="KW-0472">Membrane</keyword>
<dbReference type="GO" id="GO:0016020">
    <property type="term" value="C:membrane"/>
    <property type="evidence" value="ECO:0007669"/>
    <property type="project" value="UniProtKB-SubCell"/>
</dbReference>
<evidence type="ECO:0000256" key="7">
    <source>
        <dbReference type="RuleBase" id="RU003346"/>
    </source>
</evidence>
<evidence type="ECO:0000259" key="10">
    <source>
        <dbReference type="PROSITE" id="PS50850"/>
    </source>
</evidence>
<evidence type="ECO:0000256" key="3">
    <source>
        <dbReference type="ARBA" id="ARBA00022448"/>
    </source>
</evidence>
<dbReference type="Gene3D" id="1.20.1250.20">
    <property type="entry name" value="MFS general substrate transporter like domains"/>
    <property type="match status" value="1"/>
</dbReference>
<feature type="transmembrane region" description="Helical" evidence="9">
    <location>
        <begin position="360"/>
        <end position="384"/>
    </location>
</feature>
<dbReference type="PANTHER" id="PTHR48022">
    <property type="entry name" value="PLASTIDIC GLUCOSE TRANSPORTER 4"/>
    <property type="match status" value="1"/>
</dbReference>
<feature type="transmembrane region" description="Helical" evidence="9">
    <location>
        <begin position="137"/>
        <end position="157"/>
    </location>
</feature>
<feature type="transmembrane region" description="Helical" evidence="9">
    <location>
        <begin position="79"/>
        <end position="99"/>
    </location>
</feature>
<dbReference type="InterPro" id="IPR003663">
    <property type="entry name" value="Sugar/inositol_transpt"/>
</dbReference>
<keyword evidence="12" id="KW-1185">Reference proteome</keyword>
<dbReference type="InterPro" id="IPR005828">
    <property type="entry name" value="MFS_sugar_transport-like"/>
</dbReference>
<dbReference type="PROSITE" id="PS50850">
    <property type="entry name" value="MFS"/>
    <property type="match status" value="1"/>
</dbReference>
<feature type="compositionally biased region" description="Polar residues" evidence="8">
    <location>
        <begin position="465"/>
        <end position="481"/>
    </location>
</feature>
<reference evidence="11 12" key="1">
    <citation type="journal article" date="2013" name="PLoS ONE">
        <title>Genomic and secretomic analyses reveal unique features of the lignocellulolytic enzyme system of Penicillium decumbens.</title>
        <authorList>
            <person name="Liu G."/>
            <person name="Zhang L."/>
            <person name="Wei X."/>
            <person name="Zou G."/>
            <person name="Qin Y."/>
            <person name="Ma L."/>
            <person name="Li J."/>
            <person name="Zheng H."/>
            <person name="Wang S."/>
            <person name="Wang C."/>
            <person name="Xun L."/>
            <person name="Zhao G.-P."/>
            <person name="Zhou Z."/>
            <person name="Qu Y."/>
        </authorList>
    </citation>
    <scope>NUCLEOTIDE SEQUENCE [LARGE SCALE GENOMIC DNA]</scope>
    <source>
        <strain evidence="12">114-2 / CGMCC 5302</strain>
    </source>
</reference>
<evidence type="ECO:0000256" key="5">
    <source>
        <dbReference type="ARBA" id="ARBA00022989"/>
    </source>
</evidence>
<evidence type="ECO:0000256" key="4">
    <source>
        <dbReference type="ARBA" id="ARBA00022692"/>
    </source>
</evidence>
<comment type="similarity">
    <text evidence="2 7">Belongs to the major facilitator superfamily. Sugar transporter (TC 2.A.1.1) family.</text>
</comment>
<feature type="transmembrane region" description="Helical" evidence="9">
    <location>
        <begin position="52"/>
        <end position="72"/>
    </location>
</feature>
<name>S8AVE3_PENO1</name>
<sequence>MPYLLVTFCCAFAALGSFLFGYDSGVISSSIEQNAFLGYFGSPDLSDAASGGIISAYTGGAIVGSLLAPYISDLRGRRMVIFIGGLLATLGAGLQGGAMTVAMLIAGRFIAGLAVGLMSATIPVYCSEVAPPRIRGLLASMQQWMVGLGIMVAQWVGYGCSLRSGNFSWRFPLSFQALPAVLLVCGVWFLPESPRWLIEHNKEAAGRAVLTHLHLNSNASNQEMVDQELSQIHESVMYEKRLAVRSWRQLLFSHQWRYRILLACGLQAMTQCSGVNVIQNYGPRLYKTLGFSTSTSLMIIGISGALAQLWNTIFMAFIDKVGRRKLLIPSLLGMGAAMCVEATLARYVDFGDANSNQDALRAAIAMFFVFSVFFTALGMISWIYQSEIFPTAIRARGSSIATATNWSLNLVFAQCSPIALTSMGSKYFYVFVAFNWAAVVIVWYWYPETVGKTLEEVEQVFLDPSQVQEPTDSPSSTTANLPKSDRDWTPPQSHHEAVHPLAMHPVKSDRWGRGSRPSAEIWDHKTGEIA</sequence>
<dbReference type="InterPro" id="IPR005829">
    <property type="entry name" value="Sugar_transporter_CS"/>
</dbReference>
<evidence type="ECO:0000313" key="11">
    <source>
        <dbReference type="EMBL" id="EPS30218.1"/>
    </source>
</evidence>
<protein>
    <recommendedName>
        <fullName evidence="10">Major facilitator superfamily (MFS) profile domain-containing protein</fullName>
    </recommendedName>
</protein>
<dbReference type="PANTHER" id="PTHR48022:SF9">
    <property type="entry name" value="MAJOR FACILITATOR SUPERFAMILY (MFS) PROFILE DOMAIN-CONTAINING PROTEIN"/>
    <property type="match status" value="1"/>
</dbReference>
<feature type="domain" description="Major facilitator superfamily (MFS) profile" evidence="10">
    <location>
        <begin position="9"/>
        <end position="450"/>
    </location>
</feature>
<evidence type="ECO:0000256" key="6">
    <source>
        <dbReference type="ARBA" id="ARBA00023136"/>
    </source>
</evidence>
<accession>S8AVE3</accession>
<dbReference type="PROSITE" id="PS00217">
    <property type="entry name" value="SUGAR_TRANSPORT_2"/>
    <property type="match status" value="1"/>
</dbReference>
<dbReference type="EMBL" id="KB644412">
    <property type="protein sequence ID" value="EPS30218.1"/>
    <property type="molecule type" value="Genomic_DNA"/>
</dbReference>
<gene>
    <name evidence="11" type="ORF">PDE_05168</name>
</gene>
<dbReference type="PRINTS" id="PR00171">
    <property type="entry name" value="SUGRTRNSPORT"/>
</dbReference>
<dbReference type="NCBIfam" id="TIGR00879">
    <property type="entry name" value="SP"/>
    <property type="match status" value="1"/>
</dbReference>
<keyword evidence="3 7" id="KW-0813">Transport</keyword>
<dbReference type="HOGENOM" id="CLU_001265_30_13_1"/>
<dbReference type="InterPro" id="IPR020846">
    <property type="entry name" value="MFS_dom"/>
</dbReference>
<keyword evidence="4 9" id="KW-0812">Transmembrane</keyword>
<dbReference type="InterPro" id="IPR050360">
    <property type="entry name" value="MFS_Sugar_Transporters"/>
</dbReference>
<dbReference type="GO" id="GO:0005351">
    <property type="term" value="F:carbohydrate:proton symporter activity"/>
    <property type="evidence" value="ECO:0007669"/>
    <property type="project" value="TreeGrafter"/>
</dbReference>
<evidence type="ECO:0000256" key="2">
    <source>
        <dbReference type="ARBA" id="ARBA00010992"/>
    </source>
</evidence>
<evidence type="ECO:0000256" key="1">
    <source>
        <dbReference type="ARBA" id="ARBA00004141"/>
    </source>
</evidence>
<feature type="transmembrane region" description="Helical" evidence="9">
    <location>
        <begin position="258"/>
        <end position="278"/>
    </location>
</feature>
<feature type="transmembrane region" description="Helical" evidence="9">
    <location>
        <begin position="169"/>
        <end position="190"/>
    </location>
</feature>
<dbReference type="Pfam" id="PF00083">
    <property type="entry name" value="Sugar_tr"/>
    <property type="match status" value="1"/>
</dbReference>
<dbReference type="PhylomeDB" id="S8AVE3"/>
<comment type="subcellular location">
    <subcellularLocation>
        <location evidence="1">Membrane</location>
        <topology evidence="1">Multi-pass membrane protein</topology>
    </subcellularLocation>
</comment>
<feature type="compositionally biased region" description="Basic and acidic residues" evidence="8">
    <location>
        <begin position="483"/>
        <end position="498"/>
    </location>
</feature>
<dbReference type="InterPro" id="IPR036259">
    <property type="entry name" value="MFS_trans_sf"/>
</dbReference>
<evidence type="ECO:0000313" key="12">
    <source>
        <dbReference type="Proteomes" id="UP000019376"/>
    </source>
</evidence>
<organism evidence="11 12">
    <name type="scientific">Penicillium oxalicum (strain 114-2 / CGMCC 5302)</name>
    <name type="common">Penicillium decumbens</name>
    <dbReference type="NCBI Taxonomy" id="933388"/>
    <lineage>
        <taxon>Eukaryota</taxon>
        <taxon>Fungi</taxon>
        <taxon>Dikarya</taxon>
        <taxon>Ascomycota</taxon>
        <taxon>Pezizomycotina</taxon>
        <taxon>Eurotiomycetes</taxon>
        <taxon>Eurotiomycetidae</taxon>
        <taxon>Eurotiales</taxon>
        <taxon>Aspergillaceae</taxon>
        <taxon>Penicillium</taxon>
    </lineage>
</organism>
<feature type="transmembrane region" description="Helical" evidence="9">
    <location>
        <begin position="105"/>
        <end position="125"/>
    </location>
</feature>
<dbReference type="SUPFAM" id="SSF103473">
    <property type="entry name" value="MFS general substrate transporter"/>
    <property type="match status" value="1"/>
</dbReference>
<proteinExistence type="inferred from homology"/>
<dbReference type="AlphaFoldDB" id="S8AVE3"/>
<dbReference type="OrthoDB" id="6133115at2759"/>
<dbReference type="Proteomes" id="UP000019376">
    <property type="component" value="Unassembled WGS sequence"/>
</dbReference>
<evidence type="ECO:0000256" key="8">
    <source>
        <dbReference type="SAM" id="MobiDB-lite"/>
    </source>
</evidence>
<dbReference type="FunFam" id="1.20.1250.20:FF:000090">
    <property type="entry name" value="MFS sugar transporter, putative"/>
    <property type="match status" value="1"/>
</dbReference>
<feature type="transmembrane region" description="Helical" evidence="9">
    <location>
        <begin position="330"/>
        <end position="348"/>
    </location>
</feature>